<comment type="subcellular location">
    <subcellularLocation>
        <location evidence="1">Membrane</location>
        <topology evidence="1">Single-pass membrane protein</topology>
    </subcellularLocation>
</comment>
<evidence type="ECO:0000313" key="11">
    <source>
        <dbReference type="EMBL" id="PPJ54465.1"/>
    </source>
</evidence>
<dbReference type="GO" id="GO:0016020">
    <property type="term" value="C:membrane"/>
    <property type="evidence" value="ECO:0007669"/>
    <property type="project" value="UniProtKB-SubCell"/>
</dbReference>
<keyword evidence="4" id="KW-0812">Transmembrane</keyword>
<dbReference type="SUPFAM" id="SSF55103">
    <property type="entry name" value="FAD-linked oxidases, C-terminal domain"/>
    <property type="match status" value="1"/>
</dbReference>
<evidence type="ECO:0000256" key="6">
    <source>
        <dbReference type="ARBA" id="ARBA00022989"/>
    </source>
</evidence>
<dbReference type="AlphaFoldDB" id="A0A2S6C410"/>
<dbReference type="OrthoDB" id="415825at2759"/>
<dbReference type="GO" id="GO:0005737">
    <property type="term" value="C:cytoplasm"/>
    <property type="evidence" value="ECO:0007669"/>
    <property type="project" value="TreeGrafter"/>
</dbReference>
<evidence type="ECO:0000313" key="12">
    <source>
        <dbReference type="Proteomes" id="UP000237631"/>
    </source>
</evidence>
<protein>
    <recommendedName>
        <fullName evidence="2">Delta(24)-sterol reductase</fullName>
        <ecNumber evidence="2">1.3.1.72</ecNumber>
    </recommendedName>
</protein>
<dbReference type="GO" id="GO:0008202">
    <property type="term" value="P:steroid metabolic process"/>
    <property type="evidence" value="ECO:0007669"/>
    <property type="project" value="TreeGrafter"/>
</dbReference>
<dbReference type="InterPro" id="IPR016166">
    <property type="entry name" value="FAD-bd_PCMH"/>
</dbReference>
<dbReference type="EMBL" id="PNEN01000563">
    <property type="protein sequence ID" value="PPJ54465.1"/>
    <property type="molecule type" value="Genomic_DNA"/>
</dbReference>
<keyword evidence="8" id="KW-0472">Membrane</keyword>
<dbReference type="GO" id="GO:0071949">
    <property type="term" value="F:FAD binding"/>
    <property type="evidence" value="ECO:0007669"/>
    <property type="project" value="InterPro"/>
</dbReference>
<dbReference type="SUPFAM" id="SSF56176">
    <property type="entry name" value="FAD-binding/transporter-associated domain-like"/>
    <property type="match status" value="1"/>
</dbReference>
<evidence type="ECO:0000256" key="9">
    <source>
        <dbReference type="SAM" id="MobiDB-lite"/>
    </source>
</evidence>
<evidence type="ECO:0000256" key="2">
    <source>
        <dbReference type="ARBA" id="ARBA00012405"/>
    </source>
</evidence>
<keyword evidence="5" id="KW-0274">FAD</keyword>
<evidence type="ECO:0000256" key="4">
    <source>
        <dbReference type="ARBA" id="ARBA00022692"/>
    </source>
</evidence>
<dbReference type="GO" id="GO:0050614">
    <property type="term" value="F:Delta24-sterol reductase activity"/>
    <property type="evidence" value="ECO:0007669"/>
    <property type="project" value="UniProtKB-EC"/>
</dbReference>
<dbReference type="EC" id="1.3.1.72" evidence="2"/>
<name>A0A2S6C410_9PEZI</name>
<dbReference type="InterPro" id="IPR006094">
    <property type="entry name" value="Oxid_FAD_bind_N"/>
</dbReference>
<keyword evidence="7" id="KW-0560">Oxidoreductase</keyword>
<evidence type="ECO:0000259" key="10">
    <source>
        <dbReference type="PROSITE" id="PS51387"/>
    </source>
</evidence>
<organism evidence="11 12">
    <name type="scientific">Cercospora berteroae</name>
    <dbReference type="NCBI Taxonomy" id="357750"/>
    <lineage>
        <taxon>Eukaryota</taxon>
        <taxon>Fungi</taxon>
        <taxon>Dikarya</taxon>
        <taxon>Ascomycota</taxon>
        <taxon>Pezizomycotina</taxon>
        <taxon>Dothideomycetes</taxon>
        <taxon>Dothideomycetidae</taxon>
        <taxon>Mycosphaerellales</taxon>
        <taxon>Mycosphaerellaceae</taxon>
        <taxon>Cercospora</taxon>
    </lineage>
</organism>
<keyword evidence="6" id="KW-1133">Transmembrane helix</keyword>
<evidence type="ECO:0000256" key="3">
    <source>
        <dbReference type="ARBA" id="ARBA00022630"/>
    </source>
</evidence>
<comment type="caution">
    <text evidence="11">The sequence shown here is derived from an EMBL/GenBank/DDBJ whole genome shotgun (WGS) entry which is preliminary data.</text>
</comment>
<dbReference type="STRING" id="357750.A0A2S6C410"/>
<gene>
    <name evidence="11" type="ORF">CBER1_06943</name>
</gene>
<accession>A0A2S6C410</accession>
<feature type="region of interest" description="Disordered" evidence="9">
    <location>
        <begin position="512"/>
        <end position="544"/>
    </location>
</feature>
<evidence type="ECO:0000256" key="7">
    <source>
        <dbReference type="ARBA" id="ARBA00023002"/>
    </source>
</evidence>
<dbReference type="PROSITE" id="PS51387">
    <property type="entry name" value="FAD_PCMH"/>
    <property type="match status" value="1"/>
</dbReference>
<dbReference type="InterPro" id="IPR016169">
    <property type="entry name" value="FAD-bd_PCMH_sub2"/>
</dbReference>
<keyword evidence="3" id="KW-0285">Flavoprotein</keyword>
<dbReference type="InterPro" id="IPR036318">
    <property type="entry name" value="FAD-bd_PCMH-like_sf"/>
</dbReference>
<reference evidence="12" key="1">
    <citation type="journal article" date="2017" name="bioRxiv">
        <title>Conservation of a gene cluster reveals novel cercosporin biosynthetic mechanisms and extends production to the genus Colletotrichum.</title>
        <authorList>
            <person name="de Jonge R."/>
            <person name="Ebert M.K."/>
            <person name="Huitt-Roehl C.R."/>
            <person name="Pal P."/>
            <person name="Suttle J.C."/>
            <person name="Spanner R.E."/>
            <person name="Neubauer J.D."/>
            <person name="Jurick W.M.II."/>
            <person name="Stott K.A."/>
            <person name="Secor G.A."/>
            <person name="Thomma B.P.H.J."/>
            <person name="Van de Peer Y."/>
            <person name="Townsend C.A."/>
            <person name="Bolton M.D."/>
        </authorList>
    </citation>
    <scope>NUCLEOTIDE SEQUENCE [LARGE SCALE GENOMIC DNA]</scope>
    <source>
        <strain evidence="12">CBS538.71</strain>
    </source>
</reference>
<evidence type="ECO:0000256" key="8">
    <source>
        <dbReference type="ARBA" id="ARBA00023136"/>
    </source>
</evidence>
<dbReference type="GO" id="GO:0000246">
    <property type="term" value="F:Delta24(24-1) sterol reductase activity"/>
    <property type="evidence" value="ECO:0007669"/>
    <property type="project" value="TreeGrafter"/>
</dbReference>
<keyword evidence="12" id="KW-1185">Reference proteome</keyword>
<dbReference type="Pfam" id="PF01565">
    <property type="entry name" value="FAD_binding_4"/>
    <property type="match status" value="1"/>
</dbReference>
<dbReference type="PANTHER" id="PTHR10801">
    <property type="entry name" value="24-DEHYDROCHOLESTEROL REDUCTASE"/>
    <property type="match status" value="1"/>
</dbReference>
<evidence type="ECO:0000256" key="5">
    <source>
        <dbReference type="ARBA" id="ARBA00022827"/>
    </source>
</evidence>
<dbReference type="Gene3D" id="3.30.465.10">
    <property type="match status" value="1"/>
</dbReference>
<dbReference type="InterPro" id="IPR040165">
    <property type="entry name" value="Diminuto-like"/>
</dbReference>
<dbReference type="PANTHER" id="PTHR10801:SF0">
    <property type="entry name" value="DELTA(24)-STEROL REDUCTASE"/>
    <property type="match status" value="1"/>
</dbReference>
<sequence>MAVAFAAYENHREAVQEVSRKVKDFHAAEVPFRIYHGSTNSTRTSPFREGNFVDISKMNSVLGVDPERRVVYAQPNVPMDVLVEHTLQHDLLPPVVMEFPGITVGGGFSGTSGESSSFRYGLFYRTVEEVEMVLGNGEVVTASDATRSDLFHGAACSFGTLGIVTLLTIRLIPAQSHVELTYLKVDSMEQAMDTVKLVQEQQDLEYLDAMFFARDRGVVCLGKLASNVDAAAKVARYSRPRDQWFYINAENRSTKERSWTELIPVRDYLFRYDRGAFWMGKYTYRYFAVPFNRVSRWLLDRYSRTRLMYHALHRSDLAREYIVQDVAIPYSKASSFFDYLDQNFKQYPIWLCPLRVGRDSNGTTQGLLADSRSTSIAEDMMMSFGIWGQSSTDPAKAIAWNKALESEIQACGGQKWLYAHTFYTEEQFWQIFDRQGRDQLRAKYHAAKLPNLYEKVKPVDAYDERLPFAKEKWIGKALHSVWNVWPVKGLYGWLQCIVAAEYLLPTAASRSTAPEVPRKAHRRDSAHGGSDALASSGEHGIKQE</sequence>
<proteinExistence type="predicted"/>
<evidence type="ECO:0000256" key="1">
    <source>
        <dbReference type="ARBA" id="ARBA00004167"/>
    </source>
</evidence>
<dbReference type="InterPro" id="IPR016164">
    <property type="entry name" value="FAD-linked_Oxase-like_C"/>
</dbReference>
<feature type="domain" description="FAD-binding PCMH-type" evidence="10">
    <location>
        <begin position="1"/>
        <end position="174"/>
    </location>
</feature>
<dbReference type="Proteomes" id="UP000237631">
    <property type="component" value="Unassembled WGS sequence"/>
</dbReference>